<evidence type="ECO:0000313" key="1">
    <source>
        <dbReference type="EMBL" id="HIV28988.1"/>
    </source>
</evidence>
<dbReference type="EMBL" id="DVOT01000245">
    <property type="protein sequence ID" value="HIV28988.1"/>
    <property type="molecule type" value="Genomic_DNA"/>
</dbReference>
<dbReference type="Proteomes" id="UP000886884">
    <property type="component" value="Unassembled WGS sequence"/>
</dbReference>
<feature type="non-terminal residue" evidence="1">
    <location>
        <position position="1"/>
    </location>
</feature>
<name>A0A9D1PB37_9FIRM</name>
<evidence type="ECO:0000313" key="2">
    <source>
        <dbReference type="Proteomes" id="UP000886884"/>
    </source>
</evidence>
<proteinExistence type="predicted"/>
<dbReference type="Gene3D" id="3.40.190.10">
    <property type="entry name" value="Periplasmic binding protein-like II"/>
    <property type="match status" value="2"/>
</dbReference>
<dbReference type="AlphaFoldDB" id="A0A9D1PB37"/>
<gene>
    <name evidence="1" type="ORF">IAA64_13580</name>
</gene>
<sequence length="162" mass="18073">RFARFLEIAQDLGGYNDPETYICARYGERGVHWDYDENGTPISFPGYETVAERVAIGGLITFQFAMSDVTNTCLSTPSGRRPLEYIQENLNYVTSPVYVTAALPSAADYQAELDKLADETFVDIITGAQPIEAFDEMVETWYSIGGEQLTEEANELYNPNNA</sequence>
<reference evidence="1" key="1">
    <citation type="submission" date="2020-10" db="EMBL/GenBank/DDBJ databases">
        <authorList>
            <person name="Gilroy R."/>
        </authorList>
    </citation>
    <scope>NUCLEOTIDE SEQUENCE</scope>
    <source>
        <strain evidence="1">CHK183-6373</strain>
    </source>
</reference>
<evidence type="ECO:0008006" key="3">
    <source>
        <dbReference type="Google" id="ProtNLM"/>
    </source>
</evidence>
<organism evidence="1 2">
    <name type="scientific">Candidatus Ornithocaccomicrobium faecavium</name>
    <dbReference type="NCBI Taxonomy" id="2840890"/>
    <lineage>
        <taxon>Bacteria</taxon>
        <taxon>Bacillati</taxon>
        <taxon>Bacillota</taxon>
        <taxon>Clostridia</taxon>
        <taxon>Candidatus Ornithocaccomicrobium</taxon>
    </lineage>
</organism>
<comment type="caution">
    <text evidence="1">The sequence shown here is derived from an EMBL/GenBank/DDBJ whole genome shotgun (WGS) entry which is preliminary data.</text>
</comment>
<dbReference type="SUPFAM" id="SSF53850">
    <property type="entry name" value="Periplasmic binding protein-like II"/>
    <property type="match status" value="1"/>
</dbReference>
<reference evidence="1" key="2">
    <citation type="journal article" date="2021" name="PeerJ">
        <title>Extensive microbial diversity within the chicken gut microbiome revealed by metagenomics and culture.</title>
        <authorList>
            <person name="Gilroy R."/>
            <person name="Ravi A."/>
            <person name="Getino M."/>
            <person name="Pursley I."/>
            <person name="Horton D.L."/>
            <person name="Alikhan N.F."/>
            <person name="Baker D."/>
            <person name="Gharbi K."/>
            <person name="Hall N."/>
            <person name="Watson M."/>
            <person name="Adriaenssens E.M."/>
            <person name="Foster-Nyarko E."/>
            <person name="Jarju S."/>
            <person name="Secka A."/>
            <person name="Antonio M."/>
            <person name="Oren A."/>
            <person name="Chaudhuri R.R."/>
            <person name="La Ragione R."/>
            <person name="Hildebrand F."/>
            <person name="Pallen M.J."/>
        </authorList>
    </citation>
    <scope>NUCLEOTIDE SEQUENCE</scope>
    <source>
        <strain evidence="1">CHK183-6373</strain>
    </source>
</reference>
<accession>A0A9D1PB37</accession>
<protein>
    <recommendedName>
        <fullName evidence="3">ABC transporter substrate-binding protein</fullName>
    </recommendedName>
</protein>